<accession>A0A4V3CVC7</accession>
<evidence type="ECO:0000313" key="2">
    <source>
        <dbReference type="EMBL" id="TDP81978.1"/>
    </source>
</evidence>
<keyword evidence="3" id="KW-1185">Reference proteome</keyword>
<keyword evidence="1" id="KW-0812">Transmembrane</keyword>
<evidence type="ECO:0000313" key="3">
    <source>
        <dbReference type="Proteomes" id="UP000294547"/>
    </source>
</evidence>
<keyword evidence="1" id="KW-0472">Membrane</keyword>
<dbReference type="AlphaFoldDB" id="A0A4V3CVC7"/>
<evidence type="ECO:0000256" key="1">
    <source>
        <dbReference type="SAM" id="Phobius"/>
    </source>
</evidence>
<comment type="caution">
    <text evidence="2">The sequence shown here is derived from an EMBL/GenBank/DDBJ whole genome shotgun (WGS) entry which is preliminary data.</text>
</comment>
<sequence>MERGAIQIFANWLPPLLIVIAMFWVLRNSAKRSRNNFEQVKKINEDLLDLNRRMLIALEDIKALLKDRNP</sequence>
<dbReference type="Proteomes" id="UP000294547">
    <property type="component" value="Unassembled WGS sequence"/>
</dbReference>
<name>A0A4V3CVC7_9HYPH</name>
<feature type="transmembrane region" description="Helical" evidence="1">
    <location>
        <begin position="6"/>
        <end position="26"/>
    </location>
</feature>
<protein>
    <submittedName>
        <fullName evidence="2">Uncharacterized protein</fullName>
    </submittedName>
</protein>
<proteinExistence type="predicted"/>
<gene>
    <name evidence="2" type="ORF">EDD54_4239</name>
</gene>
<organism evidence="2 3">
    <name type="scientific">Oharaeibacter diazotrophicus</name>
    <dbReference type="NCBI Taxonomy" id="1920512"/>
    <lineage>
        <taxon>Bacteria</taxon>
        <taxon>Pseudomonadati</taxon>
        <taxon>Pseudomonadota</taxon>
        <taxon>Alphaproteobacteria</taxon>
        <taxon>Hyphomicrobiales</taxon>
        <taxon>Pleomorphomonadaceae</taxon>
        <taxon>Oharaeibacter</taxon>
    </lineage>
</organism>
<reference evidence="2 3" key="1">
    <citation type="submission" date="2019-03" db="EMBL/GenBank/DDBJ databases">
        <title>Genomic Encyclopedia of Type Strains, Phase IV (KMG-IV): sequencing the most valuable type-strain genomes for metagenomic binning, comparative biology and taxonomic classification.</title>
        <authorList>
            <person name="Goeker M."/>
        </authorList>
    </citation>
    <scope>NUCLEOTIDE SEQUENCE [LARGE SCALE GENOMIC DNA]</scope>
    <source>
        <strain evidence="2 3">DSM 102969</strain>
    </source>
</reference>
<dbReference type="EMBL" id="SNXY01000011">
    <property type="protein sequence ID" value="TDP81978.1"/>
    <property type="molecule type" value="Genomic_DNA"/>
</dbReference>
<keyword evidence="1" id="KW-1133">Transmembrane helix</keyword>
<dbReference type="RefSeq" id="WP_126540559.1">
    <property type="nucleotide sequence ID" value="NZ_BSPM01000002.1"/>
</dbReference>